<sequence>MDPYRKHCNSCQQVPWQQPAAQPVVCPPQYRVRDSFLPRMQPVIHPIVNVNREHTVNVPQHFYTVTNRNVVVNPPQQAYPFMNQYPQGGFPQQGFPQGGFPQGGYPQ</sequence>
<evidence type="ECO:0008006" key="4">
    <source>
        <dbReference type="Google" id="ProtNLM"/>
    </source>
</evidence>
<gene>
    <name evidence="2" type="ORF">FG384_15355</name>
</gene>
<protein>
    <recommendedName>
        <fullName evidence="4">Spore coat protein</fullName>
    </recommendedName>
</protein>
<feature type="compositionally biased region" description="Low complexity" evidence="1">
    <location>
        <begin position="84"/>
        <end position="95"/>
    </location>
</feature>
<name>A0A544TNF0_9BACI</name>
<comment type="caution">
    <text evidence="2">The sequence shown here is derived from an EMBL/GenBank/DDBJ whole genome shotgun (WGS) entry which is preliminary data.</text>
</comment>
<dbReference type="AlphaFoldDB" id="A0A544TNF0"/>
<reference evidence="2 3" key="1">
    <citation type="submission" date="2019-06" db="EMBL/GenBank/DDBJ databases">
        <title>Psychrobacillus vulpis sp. nov., a new species isolated from feces of a red fox that inhabits in The Tablas de Daimiel Natural Park, Albacete, Spain.</title>
        <authorList>
            <person name="Rodriguez M."/>
            <person name="Reina J.C."/>
            <person name="Bejar V."/>
            <person name="Llamas I."/>
        </authorList>
    </citation>
    <scope>NUCLEOTIDE SEQUENCE [LARGE SCALE GENOMIC DNA]</scope>
    <source>
        <strain evidence="2 3">Z8</strain>
    </source>
</reference>
<dbReference type="Proteomes" id="UP000316626">
    <property type="component" value="Unassembled WGS sequence"/>
</dbReference>
<dbReference type="OrthoDB" id="1799558at2"/>
<accession>A0A544TNF0</accession>
<dbReference type="EMBL" id="VDGI01000018">
    <property type="protein sequence ID" value="TQR18983.1"/>
    <property type="molecule type" value="Genomic_DNA"/>
</dbReference>
<feature type="compositionally biased region" description="Gly residues" evidence="1">
    <location>
        <begin position="96"/>
        <end position="107"/>
    </location>
</feature>
<feature type="region of interest" description="Disordered" evidence="1">
    <location>
        <begin position="82"/>
        <end position="107"/>
    </location>
</feature>
<keyword evidence="3" id="KW-1185">Reference proteome</keyword>
<dbReference type="RefSeq" id="WP_142643506.1">
    <property type="nucleotide sequence ID" value="NZ_VDGI01000018.1"/>
</dbReference>
<proteinExistence type="predicted"/>
<evidence type="ECO:0000313" key="2">
    <source>
        <dbReference type="EMBL" id="TQR18983.1"/>
    </source>
</evidence>
<evidence type="ECO:0000313" key="3">
    <source>
        <dbReference type="Proteomes" id="UP000316626"/>
    </source>
</evidence>
<evidence type="ECO:0000256" key="1">
    <source>
        <dbReference type="SAM" id="MobiDB-lite"/>
    </source>
</evidence>
<organism evidence="2 3">
    <name type="scientific">Psychrobacillus vulpis</name>
    <dbReference type="NCBI Taxonomy" id="2325572"/>
    <lineage>
        <taxon>Bacteria</taxon>
        <taxon>Bacillati</taxon>
        <taxon>Bacillota</taxon>
        <taxon>Bacilli</taxon>
        <taxon>Bacillales</taxon>
        <taxon>Bacillaceae</taxon>
        <taxon>Psychrobacillus</taxon>
    </lineage>
</organism>